<name>Q6N7G2_RHOPA</name>
<evidence type="ECO:0000256" key="2">
    <source>
        <dbReference type="SAM" id="SignalP"/>
    </source>
</evidence>
<dbReference type="Gene3D" id="3.10.450.40">
    <property type="match status" value="1"/>
</dbReference>
<reference evidence="4" key="1">
    <citation type="journal article" date="2004" name="Nat. Biotechnol.">
        <title>Complete genome sequence of the metabolically versatile photosynthetic bacterium Rhodopseudomonas palustris.</title>
        <authorList>
            <person name="Larimer F.W."/>
            <person name="Chain P."/>
            <person name="Hauser L."/>
            <person name="Lamerdin J."/>
            <person name="Malfatti S."/>
            <person name="Do L."/>
            <person name="Land M.L."/>
            <person name="Pelletier D.A."/>
            <person name="Beatty J.T."/>
            <person name="Lang A.S."/>
            <person name="Tabita F.R."/>
            <person name="Gibson J.L."/>
            <person name="Hanson T.E."/>
            <person name="Bobst C."/>
            <person name="Torres J.L."/>
            <person name="Peres C."/>
            <person name="Harrison F.H."/>
            <person name="Gibson J."/>
            <person name="Harwood C.S."/>
        </authorList>
    </citation>
    <scope>NUCLEOTIDE SEQUENCE [LARGE SCALE GENOMIC DNA]</scope>
    <source>
        <strain evidence="4">CGA009</strain>
    </source>
</reference>
<dbReference type="PhylomeDB" id="Q6N7G2"/>
<organism evidence="4">
    <name type="scientific">Rhodopseudomonas palustris (strain ATCC BAA-98 / CGA009)</name>
    <dbReference type="NCBI Taxonomy" id="258594"/>
    <lineage>
        <taxon>Bacteria</taxon>
        <taxon>Pseudomonadati</taxon>
        <taxon>Pseudomonadota</taxon>
        <taxon>Alphaproteobacteria</taxon>
        <taxon>Hyphomicrobiales</taxon>
        <taxon>Nitrobacteraceae</taxon>
        <taxon>Rhodopseudomonas</taxon>
    </lineage>
</organism>
<keyword evidence="2" id="KW-0732">Signal</keyword>
<feature type="region of interest" description="Disordered" evidence="1">
    <location>
        <begin position="27"/>
        <end position="48"/>
    </location>
</feature>
<protein>
    <recommendedName>
        <fullName evidence="3">PepSY domain-containing protein</fullName>
    </recommendedName>
</protein>
<feature type="domain" description="PepSY" evidence="3">
    <location>
        <begin position="57"/>
        <end position="114"/>
    </location>
</feature>
<feature type="region of interest" description="Disordered" evidence="1">
    <location>
        <begin position="187"/>
        <end position="218"/>
    </location>
</feature>
<dbReference type="HOGENOM" id="CLU_118006_0_0_5"/>
<proteinExistence type="predicted"/>
<evidence type="ECO:0000256" key="1">
    <source>
        <dbReference type="SAM" id="MobiDB-lite"/>
    </source>
</evidence>
<feature type="signal peptide" evidence="2">
    <location>
        <begin position="1"/>
        <end position="23"/>
    </location>
</feature>
<dbReference type="eggNOG" id="COG3212">
    <property type="taxonomic scope" value="Bacteria"/>
</dbReference>
<gene>
    <name evidence="4" type="ordered locus">RPA2295</name>
</gene>
<dbReference type="InterPro" id="IPR025711">
    <property type="entry name" value="PepSY"/>
</dbReference>
<dbReference type="Pfam" id="PF03413">
    <property type="entry name" value="PepSY"/>
    <property type="match status" value="1"/>
</dbReference>
<dbReference type="AlphaFoldDB" id="Q6N7G2"/>
<sequence length="218" mass="22659">MRTAFLTAFVLSLSMAPPTAARAAADSAPMAGPAAGEAAPADGRGEGKLDMVRSAPVSLGQAIGIAEKRHPGTKSLRIETDVIAEGLVYRVRAARDGQVWESVVSAISGTVLSDQLSPARADADGDERAEMATLEAVGPGMSEAVAVAERSTRGRAVLGELQIERGKLKFVVVVLAGDDFKEVVLEPPGARLRRPPSLPPSASPDRRQPHAPGIKEPS</sequence>
<accession>Q6N7G2</accession>
<evidence type="ECO:0000259" key="3">
    <source>
        <dbReference type="Pfam" id="PF03413"/>
    </source>
</evidence>
<dbReference type="EMBL" id="BX572600">
    <property type="protein sequence ID" value="CAE27736.1"/>
    <property type="molecule type" value="Genomic_DNA"/>
</dbReference>
<feature type="compositionally biased region" description="Low complexity" evidence="1">
    <location>
        <begin position="27"/>
        <end position="42"/>
    </location>
</feature>
<dbReference type="STRING" id="258594.RPA2295"/>
<feature type="chain" id="PRO_5004278846" description="PepSY domain-containing protein" evidence="2">
    <location>
        <begin position="24"/>
        <end position="218"/>
    </location>
</feature>
<evidence type="ECO:0000313" key="4">
    <source>
        <dbReference type="EMBL" id="CAE27736.1"/>
    </source>
</evidence>